<reference evidence="1 2" key="1">
    <citation type="submission" date="2024-12" db="EMBL/GenBank/DDBJ databases">
        <title>Forecasting of Potato common scab and diversities of Pathogenic streptomyces spp. in china.</title>
        <authorList>
            <person name="Handique U."/>
            <person name="Wu J."/>
        </authorList>
    </citation>
    <scope>NUCLEOTIDE SEQUENCE [LARGE SCALE GENOMIC DNA]</scope>
    <source>
        <strain evidence="1 2">ZRIMU1585</strain>
    </source>
</reference>
<evidence type="ECO:0000313" key="2">
    <source>
        <dbReference type="Proteomes" id="UP001631993"/>
    </source>
</evidence>
<keyword evidence="2" id="KW-1185">Reference proteome</keyword>
<dbReference type="EMBL" id="JBJVNE010000014">
    <property type="protein sequence ID" value="MFM9650028.1"/>
    <property type="molecule type" value="Genomic_DNA"/>
</dbReference>
<accession>A0ABW9INF2</accession>
<comment type="caution">
    <text evidence="1">The sequence shown here is derived from an EMBL/GenBank/DDBJ whole genome shotgun (WGS) entry which is preliminary data.</text>
</comment>
<gene>
    <name evidence="1" type="ORF">ACKI1S_28255</name>
</gene>
<protein>
    <recommendedName>
        <fullName evidence="3">Pyridoxamine 5'-phosphate oxidase family protein</fullName>
    </recommendedName>
</protein>
<dbReference type="RefSeq" id="WP_369279683.1">
    <property type="nucleotide sequence ID" value="NZ_JBJVMW010000010.1"/>
</dbReference>
<sequence length="132" mass="14493">MRPQRLQDFVLDTLKNTAGAVQVRTLAEVGDSKHPFGIAVTTADGEARWQIIGQLADGERHDHQERPVEGAPAVWTDAVAGDTAEGWLAAAIGRAESPEIARIERWSIREGKRDQGMTLHFHSGAKAYVRKL</sequence>
<evidence type="ECO:0000313" key="1">
    <source>
        <dbReference type="EMBL" id="MFM9650028.1"/>
    </source>
</evidence>
<name>A0ABW9INF2_STRGJ</name>
<dbReference type="Proteomes" id="UP001631993">
    <property type="component" value="Unassembled WGS sequence"/>
</dbReference>
<proteinExistence type="predicted"/>
<organism evidence="1 2">
    <name type="scientific">Streptomyces galilaeus</name>
    <dbReference type="NCBI Taxonomy" id="33899"/>
    <lineage>
        <taxon>Bacteria</taxon>
        <taxon>Bacillati</taxon>
        <taxon>Actinomycetota</taxon>
        <taxon>Actinomycetes</taxon>
        <taxon>Kitasatosporales</taxon>
        <taxon>Streptomycetaceae</taxon>
        <taxon>Streptomyces</taxon>
    </lineage>
</organism>
<evidence type="ECO:0008006" key="3">
    <source>
        <dbReference type="Google" id="ProtNLM"/>
    </source>
</evidence>